<dbReference type="UniPathway" id="UPA00028">
    <property type="reaction ID" value="UER00005"/>
</dbReference>
<evidence type="ECO:0000256" key="2">
    <source>
        <dbReference type="ARBA" id="ARBA00004990"/>
    </source>
</evidence>
<dbReference type="NCBIfam" id="TIGR00018">
    <property type="entry name" value="panC"/>
    <property type="match status" value="1"/>
</dbReference>
<evidence type="ECO:0000313" key="14">
    <source>
        <dbReference type="EMBL" id="SHI75096.1"/>
    </source>
</evidence>
<organism evidence="14 15">
    <name type="scientific">Desulfatibacillum alkenivorans DSM 16219</name>
    <dbReference type="NCBI Taxonomy" id="1121393"/>
    <lineage>
        <taxon>Bacteria</taxon>
        <taxon>Pseudomonadati</taxon>
        <taxon>Thermodesulfobacteriota</taxon>
        <taxon>Desulfobacteria</taxon>
        <taxon>Desulfobacterales</taxon>
        <taxon>Desulfatibacillaceae</taxon>
        <taxon>Desulfatibacillum</taxon>
    </lineage>
</organism>
<dbReference type="SUPFAM" id="SSF52374">
    <property type="entry name" value="Nucleotidylyl transferase"/>
    <property type="match status" value="1"/>
</dbReference>
<feature type="binding site" evidence="13">
    <location>
        <position position="153"/>
    </location>
    <ligand>
        <name>(R)-pantoate</name>
        <dbReference type="ChEBI" id="CHEBI:15980"/>
    </ligand>
</feature>
<dbReference type="EC" id="6.3.2.1" evidence="4 13"/>
<dbReference type="Proteomes" id="UP000183994">
    <property type="component" value="Unassembled WGS sequence"/>
</dbReference>
<dbReference type="Gene3D" id="3.30.1300.10">
    <property type="entry name" value="Pantoate-beta-alanine ligase, C-terminal domain"/>
    <property type="match status" value="1"/>
</dbReference>
<feature type="binding site" evidence="13">
    <location>
        <begin position="184"/>
        <end position="187"/>
    </location>
    <ligand>
        <name>ATP</name>
        <dbReference type="ChEBI" id="CHEBI:30616"/>
    </ligand>
</feature>
<dbReference type="STRING" id="1121393.SAMN02745216_00423"/>
<feature type="binding site" evidence="13">
    <location>
        <position position="61"/>
    </location>
    <ligand>
        <name>(R)-pantoate</name>
        <dbReference type="ChEBI" id="CHEBI:15980"/>
    </ligand>
</feature>
<feature type="binding site" evidence="13">
    <location>
        <begin position="147"/>
        <end position="150"/>
    </location>
    <ligand>
        <name>ATP</name>
        <dbReference type="ChEBI" id="CHEBI:30616"/>
    </ligand>
</feature>
<keyword evidence="8 13" id="KW-0566">Pantothenate biosynthesis</keyword>
<feature type="binding site" evidence="13">
    <location>
        <position position="176"/>
    </location>
    <ligand>
        <name>ATP</name>
        <dbReference type="ChEBI" id="CHEBI:30616"/>
    </ligand>
</feature>
<name>A0A1M6DPB7_9BACT</name>
<dbReference type="OrthoDB" id="9773087at2"/>
<evidence type="ECO:0000256" key="9">
    <source>
        <dbReference type="ARBA" id="ARBA00022741"/>
    </source>
</evidence>
<evidence type="ECO:0000256" key="8">
    <source>
        <dbReference type="ARBA" id="ARBA00022655"/>
    </source>
</evidence>
<comment type="similarity">
    <text evidence="3 13">Belongs to the pantothenate synthetase family.</text>
</comment>
<dbReference type="Pfam" id="PF02569">
    <property type="entry name" value="Pantoate_ligase"/>
    <property type="match status" value="1"/>
</dbReference>
<dbReference type="NCBIfam" id="TIGR00125">
    <property type="entry name" value="cyt_tran_rel"/>
    <property type="match status" value="1"/>
</dbReference>
<reference evidence="15" key="1">
    <citation type="submission" date="2016-11" db="EMBL/GenBank/DDBJ databases">
        <authorList>
            <person name="Varghese N."/>
            <person name="Submissions S."/>
        </authorList>
    </citation>
    <scope>NUCLEOTIDE SEQUENCE [LARGE SCALE GENOMIC DNA]</scope>
    <source>
        <strain evidence="15">DSM 16219</strain>
    </source>
</reference>
<dbReference type="GO" id="GO:0004592">
    <property type="term" value="F:pantoate-beta-alanine ligase activity"/>
    <property type="evidence" value="ECO:0007669"/>
    <property type="project" value="UniProtKB-UniRule"/>
</dbReference>
<dbReference type="GO" id="GO:0015940">
    <property type="term" value="P:pantothenate biosynthetic process"/>
    <property type="evidence" value="ECO:0007669"/>
    <property type="project" value="UniProtKB-UniRule"/>
</dbReference>
<dbReference type="RefSeq" id="WP_073472410.1">
    <property type="nucleotide sequence ID" value="NZ_FQZU01000002.1"/>
</dbReference>
<dbReference type="InterPro" id="IPR003721">
    <property type="entry name" value="Pantoate_ligase"/>
</dbReference>
<evidence type="ECO:0000256" key="6">
    <source>
        <dbReference type="ARBA" id="ARBA00022490"/>
    </source>
</evidence>
<dbReference type="EMBL" id="FQZU01000002">
    <property type="protein sequence ID" value="SHI75096.1"/>
    <property type="molecule type" value="Genomic_DNA"/>
</dbReference>
<comment type="miscellaneous">
    <text evidence="13">The reaction proceeds by a bi uni uni bi ping pong mechanism.</text>
</comment>
<comment type="catalytic activity">
    <reaction evidence="11 13">
        <text>(R)-pantoate + beta-alanine + ATP = (R)-pantothenate + AMP + diphosphate + H(+)</text>
        <dbReference type="Rhea" id="RHEA:10912"/>
        <dbReference type="ChEBI" id="CHEBI:15378"/>
        <dbReference type="ChEBI" id="CHEBI:15980"/>
        <dbReference type="ChEBI" id="CHEBI:29032"/>
        <dbReference type="ChEBI" id="CHEBI:30616"/>
        <dbReference type="ChEBI" id="CHEBI:33019"/>
        <dbReference type="ChEBI" id="CHEBI:57966"/>
        <dbReference type="ChEBI" id="CHEBI:456215"/>
        <dbReference type="EC" id="6.3.2.1"/>
    </reaction>
</comment>
<evidence type="ECO:0000256" key="12">
    <source>
        <dbReference type="ARBA" id="ARBA00055042"/>
    </source>
</evidence>
<comment type="subunit">
    <text evidence="13">Homodimer.</text>
</comment>
<dbReference type="PANTHER" id="PTHR21299">
    <property type="entry name" value="CYTIDYLATE KINASE/PANTOATE-BETA-ALANINE LIGASE"/>
    <property type="match status" value="1"/>
</dbReference>
<evidence type="ECO:0000256" key="13">
    <source>
        <dbReference type="HAMAP-Rule" id="MF_00158"/>
    </source>
</evidence>
<evidence type="ECO:0000256" key="7">
    <source>
        <dbReference type="ARBA" id="ARBA00022598"/>
    </source>
</evidence>
<dbReference type="CDD" id="cd00560">
    <property type="entry name" value="PanC"/>
    <property type="match status" value="1"/>
</dbReference>
<dbReference type="HAMAP" id="MF_00158">
    <property type="entry name" value="PanC"/>
    <property type="match status" value="1"/>
</dbReference>
<keyword evidence="10 13" id="KW-0067">ATP-binding</keyword>
<proteinExistence type="inferred from homology"/>
<dbReference type="GO" id="GO:0005829">
    <property type="term" value="C:cytosol"/>
    <property type="evidence" value="ECO:0007669"/>
    <property type="project" value="TreeGrafter"/>
</dbReference>
<dbReference type="GO" id="GO:0005524">
    <property type="term" value="F:ATP binding"/>
    <property type="evidence" value="ECO:0007669"/>
    <property type="project" value="UniProtKB-KW"/>
</dbReference>
<keyword evidence="9 13" id="KW-0547">Nucleotide-binding</keyword>
<evidence type="ECO:0000256" key="3">
    <source>
        <dbReference type="ARBA" id="ARBA00009256"/>
    </source>
</evidence>
<dbReference type="InterPro" id="IPR042176">
    <property type="entry name" value="Pantoate_ligase_C"/>
</dbReference>
<comment type="subcellular location">
    <subcellularLocation>
        <location evidence="1 13">Cytoplasm</location>
    </subcellularLocation>
</comment>
<comment type="function">
    <text evidence="12 13">Catalyzes the condensation of pantoate with beta-alanine in an ATP-dependent reaction via a pantoyl-adenylate intermediate.</text>
</comment>
<keyword evidence="6 13" id="KW-0963">Cytoplasm</keyword>
<feature type="binding site" evidence="13">
    <location>
        <position position="61"/>
    </location>
    <ligand>
        <name>beta-alanine</name>
        <dbReference type="ChEBI" id="CHEBI:57966"/>
    </ligand>
</feature>
<keyword evidence="15" id="KW-1185">Reference proteome</keyword>
<evidence type="ECO:0000256" key="11">
    <source>
        <dbReference type="ARBA" id="ARBA00048258"/>
    </source>
</evidence>
<evidence type="ECO:0000256" key="10">
    <source>
        <dbReference type="ARBA" id="ARBA00022840"/>
    </source>
</evidence>
<dbReference type="FunFam" id="3.30.1300.10:FF:000001">
    <property type="entry name" value="Pantothenate synthetase"/>
    <property type="match status" value="1"/>
</dbReference>
<dbReference type="InterPro" id="IPR004821">
    <property type="entry name" value="Cyt_trans-like"/>
</dbReference>
<evidence type="ECO:0000256" key="4">
    <source>
        <dbReference type="ARBA" id="ARBA00012219"/>
    </source>
</evidence>
<evidence type="ECO:0000256" key="5">
    <source>
        <dbReference type="ARBA" id="ARBA00014155"/>
    </source>
</evidence>
<dbReference type="PANTHER" id="PTHR21299:SF1">
    <property type="entry name" value="PANTOATE--BETA-ALANINE LIGASE"/>
    <property type="match status" value="1"/>
</dbReference>
<comment type="pathway">
    <text evidence="2 13">Cofactor biosynthesis; (R)-pantothenate biosynthesis; (R)-pantothenate from (R)-pantoate and beta-alanine: step 1/1.</text>
</comment>
<dbReference type="AlphaFoldDB" id="A0A1M6DPB7"/>
<dbReference type="FunFam" id="3.40.50.620:FF:000114">
    <property type="entry name" value="Pantothenate synthetase"/>
    <property type="match status" value="1"/>
</dbReference>
<keyword evidence="7 13" id="KW-0436">Ligase</keyword>
<evidence type="ECO:0000313" key="15">
    <source>
        <dbReference type="Proteomes" id="UP000183994"/>
    </source>
</evidence>
<evidence type="ECO:0000256" key="1">
    <source>
        <dbReference type="ARBA" id="ARBA00004496"/>
    </source>
</evidence>
<sequence length="281" mass="30768">MEIISDKAAMAARSEAVRLEGKTIAFVPTMGYLHEGHLSLLKKGRSLCDYLVLSIFVNPTQFGPNEDLDAYPRDEERDQKVAREAGVDAIFMPNNEMMYGPNYQTYVALEKLPYHLCGLSRPVHFRGVATVVTKLFNIVRPHTAIFGEKDFQQLAVIRQMVKDLDFGIEIIGGPTVREPDGLAMSSRNAYLTPEQRKDAAALYKSLNQAQEMVSAGEKSAAAILEKASETILAVPGAEIDYAKLCDPATLDDVEAIAGPALMALAVKIGATRLIDNKVLEP</sequence>
<gene>
    <name evidence="13" type="primary">panC</name>
    <name evidence="14" type="ORF">SAMN02745216_00423</name>
</gene>
<feature type="binding site" evidence="13">
    <location>
        <begin position="30"/>
        <end position="37"/>
    </location>
    <ligand>
        <name>ATP</name>
        <dbReference type="ChEBI" id="CHEBI:30616"/>
    </ligand>
</feature>
<dbReference type="Gene3D" id="3.40.50.620">
    <property type="entry name" value="HUPs"/>
    <property type="match status" value="1"/>
</dbReference>
<protein>
    <recommendedName>
        <fullName evidence="5 13">Pantothenate synthetase</fullName>
        <shortName evidence="13">PS</shortName>
        <ecNumber evidence="4 13">6.3.2.1</ecNumber>
    </recommendedName>
    <alternativeName>
        <fullName evidence="13">Pantoate--beta-alanine ligase</fullName>
    </alternativeName>
    <alternativeName>
        <fullName evidence="13">Pantoate-activating enzyme</fullName>
    </alternativeName>
</protein>
<dbReference type="InterPro" id="IPR014729">
    <property type="entry name" value="Rossmann-like_a/b/a_fold"/>
</dbReference>
<feature type="active site" description="Proton donor" evidence="13">
    <location>
        <position position="37"/>
    </location>
</feature>
<accession>A0A1M6DPB7</accession>